<keyword evidence="1 7" id="KW-0028">Amino-acid biosynthesis</keyword>
<accession>A0A377Q3L0</accession>
<dbReference type="GO" id="GO:0005524">
    <property type="term" value="F:ATP binding"/>
    <property type="evidence" value="ECO:0007669"/>
    <property type="project" value="UniProtKB-UniRule"/>
</dbReference>
<comment type="subcellular location">
    <subcellularLocation>
        <location evidence="7">Cytoplasm</location>
    </subcellularLocation>
</comment>
<dbReference type="Gene3D" id="3.40.50.300">
    <property type="entry name" value="P-loop containing nucleotide triphosphate hydrolases"/>
    <property type="match status" value="1"/>
</dbReference>
<keyword evidence="7" id="KW-0963">Cytoplasm</keyword>
<dbReference type="EMBL" id="UGJF01000001">
    <property type="protein sequence ID" value="STQ88413.1"/>
    <property type="molecule type" value="Genomic_DNA"/>
</dbReference>
<dbReference type="Proteomes" id="UP000255269">
    <property type="component" value="Unassembled WGS sequence"/>
</dbReference>
<dbReference type="PANTHER" id="PTHR21087">
    <property type="entry name" value="SHIKIMATE KINASE"/>
    <property type="match status" value="1"/>
</dbReference>
<reference evidence="8 9" key="1">
    <citation type="submission" date="2018-06" db="EMBL/GenBank/DDBJ databases">
        <authorList>
            <consortium name="Pathogen Informatics"/>
            <person name="Doyle S."/>
        </authorList>
    </citation>
    <scope>NUCLEOTIDE SEQUENCE [LARGE SCALE GENOMIC DNA]</scope>
    <source>
        <strain evidence="8 9">NCTC13156</strain>
    </source>
</reference>
<comment type="similarity">
    <text evidence="7">Belongs to the shikimate kinase family.</text>
</comment>
<dbReference type="GO" id="GO:0004765">
    <property type="term" value="F:shikimate kinase activity"/>
    <property type="evidence" value="ECO:0007669"/>
    <property type="project" value="UniProtKB-UniRule"/>
</dbReference>
<dbReference type="SUPFAM" id="SSF52540">
    <property type="entry name" value="P-loop containing nucleoside triphosphate hydrolases"/>
    <property type="match status" value="1"/>
</dbReference>
<dbReference type="GO" id="GO:0005829">
    <property type="term" value="C:cytosol"/>
    <property type="evidence" value="ECO:0007669"/>
    <property type="project" value="TreeGrafter"/>
</dbReference>
<evidence type="ECO:0000256" key="4">
    <source>
        <dbReference type="ARBA" id="ARBA00022777"/>
    </source>
</evidence>
<dbReference type="InterPro" id="IPR027417">
    <property type="entry name" value="P-loop_NTPase"/>
</dbReference>
<evidence type="ECO:0000256" key="3">
    <source>
        <dbReference type="ARBA" id="ARBA00022741"/>
    </source>
</evidence>
<comment type="pathway">
    <text evidence="7">Metabolic intermediate biosynthesis; chorismate biosynthesis; chorismate from D-erythrose 4-phosphate and phosphoenolpyruvate: step 5/7.</text>
</comment>
<dbReference type="CDD" id="cd00464">
    <property type="entry name" value="SK"/>
    <property type="match status" value="1"/>
</dbReference>
<evidence type="ECO:0000256" key="6">
    <source>
        <dbReference type="ARBA" id="ARBA00023141"/>
    </source>
</evidence>
<keyword evidence="6 7" id="KW-0057">Aromatic amino acid biosynthesis</keyword>
<keyword evidence="7" id="KW-0460">Magnesium</keyword>
<gene>
    <name evidence="7 8" type="primary">aroK</name>
    <name evidence="8" type="ORF">NCTC13156_01252</name>
</gene>
<dbReference type="EC" id="2.7.1.71" evidence="7"/>
<dbReference type="RefSeq" id="WP_115057060.1">
    <property type="nucleotide sequence ID" value="NZ_UGJF01000001.1"/>
</dbReference>
<feature type="binding site" evidence="7">
    <location>
        <position position="82"/>
    </location>
    <ligand>
        <name>substrate</name>
    </ligand>
</feature>
<dbReference type="InterPro" id="IPR000623">
    <property type="entry name" value="Shikimate_kinase/TSH1"/>
</dbReference>
<evidence type="ECO:0000256" key="5">
    <source>
        <dbReference type="ARBA" id="ARBA00022840"/>
    </source>
</evidence>
<dbReference type="GO" id="GO:0009423">
    <property type="term" value="P:chorismate biosynthetic process"/>
    <property type="evidence" value="ECO:0007669"/>
    <property type="project" value="UniProtKB-UniRule"/>
</dbReference>
<comment type="subunit">
    <text evidence="7">Monomer.</text>
</comment>
<keyword evidence="5 7" id="KW-0067">ATP-binding</keyword>
<dbReference type="AlphaFoldDB" id="A0A377Q3L0"/>
<dbReference type="PRINTS" id="PR01100">
    <property type="entry name" value="SHIKIMTKNASE"/>
</dbReference>
<dbReference type="GO" id="GO:0000287">
    <property type="term" value="F:magnesium ion binding"/>
    <property type="evidence" value="ECO:0007669"/>
    <property type="project" value="UniProtKB-UniRule"/>
</dbReference>
<keyword evidence="7" id="KW-0479">Metal-binding</keyword>
<organism evidence="8 9">
    <name type="scientific">Helicobacter pullorum</name>
    <dbReference type="NCBI Taxonomy" id="35818"/>
    <lineage>
        <taxon>Bacteria</taxon>
        <taxon>Pseudomonadati</taxon>
        <taxon>Campylobacterota</taxon>
        <taxon>Epsilonproteobacteria</taxon>
        <taxon>Campylobacterales</taxon>
        <taxon>Helicobacteraceae</taxon>
        <taxon>Helicobacter</taxon>
    </lineage>
</organism>
<feature type="binding site" evidence="7">
    <location>
        <position position="35"/>
    </location>
    <ligand>
        <name>substrate</name>
    </ligand>
</feature>
<feature type="binding site" evidence="7">
    <location>
        <position position="17"/>
    </location>
    <ligand>
        <name>Mg(2+)</name>
        <dbReference type="ChEBI" id="CHEBI:18420"/>
    </ligand>
</feature>
<evidence type="ECO:0000313" key="9">
    <source>
        <dbReference type="Proteomes" id="UP000255269"/>
    </source>
</evidence>
<evidence type="ECO:0000256" key="7">
    <source>
        <dbReference type="HAMAP-Rule" id="MF_00109"/>
    </source>
</evidence>
<comment type="function">
    <text evidence="7">Catalyzes the specific phosphorylation of the 3-hydroxyl group of shikimic acid using ATP as a cosubstrate.</text>
</comment>
<dbReference type="PANTHER" id="PTHR21087:SF16">
    <property type="entry name" value="SHIKIMATE KINASE 1, CHLOROPLASTIC"/>
    <property type="match status" value="1"/>
</dbReference>
<feature type="binding site" evidence="7">
    <location>
        <position position="118"/>
    </location>
    <ligand>
        <name>ATP</name>
        <dbReference type="ChEBI" id="CHEBI:30616"/>
    </ligand>
</feature>
<protein>
    <recommendedName>
        <fullName evidence="7">Shikimate kinase</fullName>
        <shortName evidence="7">SK</shortName>
        <ecNumber evidence="7">2.7.1.71</ecNumber>
    </recommendedName>
</protein>
<sequence length="163" mass="18580">MNSSNIVLIGFMGSGKSTIAKSLYCHTHSLILDSDQIIQNNENLTINEIFSQKGEQYFRNLEKEFCAFISKNIQHCIISTGGGMPIFCNVKQMGKVFFLDIDFENILSRLNDNEVSTRPLFQDKDKAFKLYLQRLQIYKDSAHFCINANADIPTITKEILNSL</sequence>
<name>A0A377Q3L0_9HELI</name>
<comment type="cofactor">
    <cofactor evidence="7">
        <name>Mg(2+)</name>
        <dbReference type="ChEBI" id="CHEBI:18420"/>
    </cofactor>
    <text evidence="7">Binds 1 Mg(2+) ion per subunit.</text>
</comment>
<dbReference type="GO" id="GO:0009073">
    <property type="term" value="P:aromatic amino acid family biosynthetic process"/>
    <property type="evidence" value="ECO:0007669"/>
    <property type="project" value="UniProtKB-KW"/>
</dbReference>
<dbReference type="Pfam" id="PF01202">
    <property type="entry name" value="SKI"/>
    <property type="match status" value="1"/>
</dbReference>
<dbReference type="InterPro" id="IPR031322">
    <property type="entry name" value="Shikimate/glucono_kinase"/>
</dbReference>
<keyword evidence="2 7" id="KW-0808">Transferase</keyword>
<feature type="binding site" evidence="7">
    <location>
        <begin position="13"/>
        <end position="18"/>
    </location>
    <ligand>
        <name>ATP</name>
        <dbReference type="ChEBI" id="CHEBI:30616"/>
    </ligand>
</feature>
<proteinExistence type="inferred from homology"/>
<comment type="caution">
    <text evidence="7">Lacks conserved residue(s) required for the propagation of feature annotation.</text>
</comment>
<dbReference type="HAMAP" id="MF_00109">
    <property type="entry name" value="Shikimate_kinase"/>
    <property type="match status" value="1"/>
</dbReference>
<feature type="binding site" evidence="7">
    <location>
        <position position="134"/>
    </location>
    <ligand>
        <name>substrate</name>
    </ligand>
</feature>
<feature type="binding site" evidence="7">
    <location>
        <position position="59"/>
    </location>
    <ligand>
        <name>substrate</name>
    </ligand>
</feature>
<evidence type="ECO:0000313" key="8">
    <source>
        <dbReference type="EMBL" id="STQ88413.1"/>
    </source>
</evidence>
<comment type="catalytic activity">
    <reaction evidence="7">
        <text>shikimate + ATP = 3-phosphoshikimate + ADP + H(+)</text>
        <dbReference type="Rhea" id="RHEA:13121"/>
        <dbReference type="ChEBI" id="CHEBI:15378"/>
        <dbReference type="ChEBI" id="CHEBI:30616"/>
        <dbReference type="ChEBI" id="CHEBI:36208"/>
        <dbReference type="ChEBI" id="CHEBI:145989"/>
        <dbReference type="ChEBI" id="CHEBI:456216"/>
        <dbReference type="EC" id="2.7.1.71"/>
    </reaction>
</comment>
<keyword evidence="3 7" id="KW-0547">Nucleotide-binding</keyword>
<evidence type="ECO:0000256" key="1">
    <source>
        <dbReference type="ARBA" id="ARBA00022605"/>
    </source>
</evidence>
<dbReference type="GO" id="GO:0008652">
    <property type="term" value="P:amino acid biosynthetic process"/>
    <property type="evidence" value="ECO:0007669"/>
    <property type="project" value="UniProtKB-KW"/>
</dbReference>
<dbReference type="UniPathway" id="UPA00053">
    <property type="reaction ID" value="UER00088"/>
</dbReference>
<keyword evidence="4 7" id="KW-0418">Kinase</keyword>
<evidence type="ECO:0000256" key="2">
    <source>
        <dbReference type="ARBA" id="ARBA00022679"/>
    </source>
</evidence>